<keyword evidence="13" id="KW-1185">Reference proteome</keyword>
<dbReference type="Gene3D" id="2.60.34.10">
    <property type="entry name" value="Substrate Binding Domain Of DNAk, Chain A, domain 1"/>
    <property type="match status" value="1"/>
</dbReference>
<dbReference type="PANTHER" id="PTHR45639:SF4">
    <property type="entry name" value="HSC70CB, ISOFORM G"/>
    <property type="match status" value="1"/>
</dbReference>
<gene>
    <name evidence="12" type="ORF">FKW44_022189</name>
</gene>
<dbReference type="Gene3D" id="3.30.30.30">
    <property type="match status" value="1"/>
</dbReference>
<keyword evidence="4" id="KW-0732">Signal</keyword>
<dbReference type="SUPFAM" id="SSF53067">
    <property type="entry name" value="Actin-like ATPase domain"/>
    <property type="match status" value="2"/>
</dbReference>
<evidence type="ECO:0000256" key="1">
    <source>
        <dbReference type="ARBA" id="ARBA00004613"/>
    </source>
</evidence>
<protein>
    <submittedName>
        <fullName evidence="12">HSP70 family member 1</fullName>
    </submittedName>
</protein>
<dbReference type="InterPro" id="IPR033116">
    <property type="entry name" value="TRYPSIN_SER"/>
</dbReference>
<evidence type="ECO:0000256" key="2">
    <source>
        <dbReference type="ARBA" id="ARBA00007381"/>
    </source>
</evidence>
<dbReference type="GO" id="GO:0140662">
    <property type="term" value="F:ATP-dependent protein folding chaperone"/>
    <property type="evidence" value="ECO:0007669"/>
    <property type="project" value="InterPro"/>
</dbReference>
<keyword evidence="5" id="KW-0547">Nucleotide-binding</keyword>
<keyword evidence="9" id="KW-0645">Protease</keyword>
<dbReference type="PROSITE" id="PS50240">
    <property type="entry name" value="TRYPSIN_DOM"/>
    <property type="match status" value="1"/>
</dbReference>
<keyword evidence="3" id="KW-0964">Secreted</keyword>
<dbReference type="FunFam" id="3.30.420.40:FF:000171">
    <property type="entry name" value="Heat shock 70 kDa protein 4"/>
    <property type="match status" value="1"/>
</dbReference>
<dbReference type="GO" id="GO:0004252">
    <property type="term" value="F:serine-type endopeptidase activity"/>
    <property type="evidence" value="ECO:0007669"/>
    <property type="project" value="InterPro"/>
</dbReference>
<feature type="non-terminal residue" evidence="12">
    <location>
        <position position="1"/>
    </location>
</feature>
<evidence type="ECO:0000256" key="4">
    <source>
        <dbReference type="ARBA" id="ARBA00022729"/>
    </source>
</evidence>
<dbReference type="Gene3D" id="2.40.10.10">
    <property type="entry name" value="Trypsin-like serine proteases"/>
    <property type="match status" value="2"/>
</dbReference>
<dbReference type="Proteomes" id="UP000595437">
    <property type="component" value="Chromosome 16"/>
</dbReference>
<dbReference type="SMART" id="SM00020">
    <property type="entry name" value="Tryp_SPc"/>
    <property type="match status" value="1"/>
</dbReference>
<dbReference type="SUPFAM" id="SSF50494">
    <property type="entry name" value="Trypsin-like serine proteases"/>
    <property type="match status" value="1"/>
</dbReference>
<keyword evidence="7" id="KW-1015">Disulfide bond</keyword>
<dbReference type="OrthoDB" id="434160at2759"/>
<dbReference type="FunFam" id="3.30.420.40:FF:000495">
    <property type="entry name" value="Heat shock protein 4b"/>
    <property type="match status" value="1"/>
</dbReference>
<keyword evidence="8" id="KW-0325">Glycoprotein</keyword>
<dbReference type="InterPro" id="IPR018114">
    <property type="entry name" value="TRYPSIN_HIS"/>
</dbReference>
<dbReference type="InterPro" id="IPR009003">
    <property type="entry name" value="Peptidase_S1_PA"/>
</dbReference>
<accession>A0A7T8JWE5</accession>
<evidence type="ECO:0000256" key="10">
    <source>
        <dbReference type="SAM" id="MobiDB-lite"/>
    </source>
</evidence>
<evidence type="ECO:0000256" key="8">
    <source>
        <dbReference type="ARBA" id="ARBA00023180"/>
    </source>
</evidence>
<dbReference type="FunFam" id="3.90.640.10:FF:000004">
    <property type="entry name" value="Heat shock 70 kDa protein 4"/>
    <property type="match status" value="1"/>
</dbReference>
<keyword evidence="6" id="KW-0067">ATP-binding</keyword>
<evidence type="ECO:0000256" key="7">
    <source>
        <dbReference type="ARBA" id="ARBA00023157"/>
    </source>
</evidence>
<feature type="compositionally biased region" description="Low complexity" evidence="10">
    <location>
        <begin position="888"/>
        <end position="898"/>
    </location>
</feature>
<dbReference type="SUPFAM" id="SSF100920">
    <property type="entry name" value="Heat shock protein 70kD (HSP70), peptide-binding domain"/>
    <property type="match status" value="1"/>
</dbReference>
<dbReference type="InterPro" id="IPR029047">
    <property type="entry name" value="HSP70_peptide-bd_sf"/>
</dbReference>
<dbReference type="PRINTS" id="PR00301">
    <property type="entry name" value="HEATSHOCK70"/>
</dbReference>
<evidence type="ECO:0000256" key="9">
    <source>
        <dbReference type="RuleBase" id="RU363034"/>
    </source>
</evidence>
<dbReference type="InterPro" id="IPR001254">
    <property type="entry name" value="Trypsin_dom"/>
</dbReference>
<evidence type="ECO:0000256" key="5">
    <source>
        <dbReference type="ARBA" id="ARBA00022741"/>
    </source>
</evidence>
<dbReference type="PANTHER" id="PTHR45639">
    <property type="entry name" value="HSC70CB, ISOFORM G-RELATED"/>
    <property type="match status" value="1"/>
</dbReference>
<keyword evidence="9" id="KW-0720">Serine protease</keyword>
<dbReference type="Pfam" id="PF00012">
    <property type="entry name" value="HSP70"/>
    <property type="match status" value="1"/>
</dbReference>
<feature type="region of interest" description="Disordered" evidence="10">
    <location>
        <begin position="824"/>
        <end position="898"/>
    </location>
</feature>
<reference evidence="13" key="1">
    <citation type="submission" date="2021-01" db="EMBL/GenBank/DDBJ databases">
        <title>Caligus Genome Assembly.</title>
        <authorList>
            <person name="Gallardo-Escarate C."/>
        </authorList>
    </citation>
    <scope>NUCLEOTIDE SEQUENCE [LARGE SCALE GENOMIC DNA]</scope>
</reference>
<feature type="domain" description="Peptidase S1" evidence="11">
    <location>
        <begin position="109"/>
        <end position="355"/>
    </location>
</feature>
<evidence type="ECO:0000313" key="12">
    <source>
        <dbReference type="EMBL" id="QQP36939.1"/>
    </source>
</evidence>
<dbReference type="AlphaFoldDB" id="A0A7T8JWE5"/>
<dbReference type="FunFam" id="2.40.10.10:FF:000054">
    <property type="entry name" value="Complement C1r subcomponent"/>
    <property type="match status" value="1"/>
</dbReference>
<dbReference type="GO" id="GO:0005576">
    <property type="term" value="C:extracellular region"/>
    <property type="evidence" value="ECO:0007669"/>
    <property type="project" value="UniProtKB-SubCell"/>
</dbReference>
<feature type="compositionally biased region" description="Basic and acidic residues" evidence="10">
    <location>
        <begin position="835"/>
        <end position="845"/>
    </location>
</feature>
<dbReference type="GO" id="GO:0005829">
    <property type="term" value="C:cytosol"/>
    <property type="evidence" value="ECO:0007669"/>
    <property type="project" value="TreeGrafter"/>
</dbReference>
<dbReference type="Gene3D" id="3.30.420.40">
    <property type="match status" value="2"/>
</dbReference>
<feature type="compositionally biased region" description="Low complexity" evidence="10">
    <location>
        <begin position="865"/>
        <end position="879"/>
    </location>
</feature>
<evidence type="ECO:0000256" key="3">
    <source>
        <dbReference type="ARBA" id="ARBA00022525"/>
    </source>
</evidence>
<evidence type="ECO:0000259" key="11">
    <source>
        <dbReference type="PROSITE" id="PS50240"/>
    </source>
</evidence>
<dbReference type="InterPro" id="IPR043129">
    <property type="entry name" value="ATPase_NBD"/>
</dbReference>
<sequence length="898" mass="98541">QPLGSACSDCRLGVDCPATKALLDAKDFVTLKAGFTLCGFSGRNPKFCCPPPHDLGTLRNAASGEEDYDYDGDYQLRDINIQGSVKSDNNPRESLFTNDRCGYSEPTRIRHGNDAGTHEHPWNVALLYKNASMNGRVLCGGVLLSETEALTAAHCVRDFKGFLLTSILVGHAEIGQAMEVNLTGVTLHPSYTRAPLIINDIAILHFDPLQLDSEKIKIICLPLKGSFSREDESGVVSGWGVTEESLFSENLQRLDVELVSSEKCEEDYQGKQSSFSLESSQICASGLKEDSDSCSGDSGSPLLYYEPLEGRAVLLGITSFGTRKMSVVGIDFGNENCYISVARAGGIESIANDYSMRDTPSYVAFGDKQRLMGVSAKSQHLTNLRKTFFGFKPLIGRKFQDPVVQRELPRIPYPISEDPETGNVLLHVEYLGKSQGFTPKQVTAMLFSKLKSTAENALNTKVKDVVISVPAYYNDCERRCLLDAASMADLNVLKLMNDTTATALAYGIYKQDLPAPEEKARNVVFVDVGHRGAQAAAVSFNKGKLSLVANTFDPNLGGRNLNENIAHYFSDAFKTSYKIDVRSNPKAMLKLITEVEKLKKQMSANTNKLPLNIECFMNDKDVKGYVDRTTFEEISQSEIKGIEKILSEVLSLSKWKKEDIYAVEVVGGSTRVPFVKNAIERVFGKIPNTTLNADEAVSRGCALQCAILSPTFKVREFSVLDSQPYALKLKWETGGELGEMEVFPSLQSIPFSKMLTFWQNSNFKLIVEYANPDVILNPHIGEFEIAVTPKADGSNTKVKVKARINLNGVFSIVSATTTEKIEVEEEVQMEVEETPSAKKDDKEDVNMEEGENGGIKKAGEEEETSSNPAAAAAAASPPKSRSRRRPLTRSLTSPFAAV</sequence>
<proteinExistence type="inferred from homology"/>
<dbReference type="InterPro" id="IPR013126">
    <property type="entry name" value="Hsp_70_fam"/>
</dbReference>
<keyword evidence="9" id="KW-0378">Hydrolase</keyword>
<evidence type="ECO:0000313" key="13">
    <source>
        <dbReference type="Proteomes" id="UP000595437"/>
    </source>
</evidence>
<dbReference type="GO" id="GO:0005524">
    <property type="term" value="F:ATP binding"/>
    <property type="evidence" value="ECO:0007669"/>
    <property type="project" value="UniProtKB-KW"/>
</dbReference>
<dbReference type="PROSITE" id="PS00134">
    <property type="entry name" value="TRYPSIN_HIS"/>
    <property type="match status" value="1"/>
</dbReference>
<feature type="compositionally biased region" description="Acidic residues" evidence="10">
    <location>
        <begin position="824"/>
        <end position="833"/>
    </location>
</feature>
<dbReference type="EMBL" id="CP045905">
    <property type="protein sequence ID" value="QQP36939.1"/>
    <property type="molecule type" value="Genomic_DNA"/>
</dbReference>
<dbReference type="PROSITE" id="PS00135">
    <property type="entry name" value="TRYPSIN_SER"/>
    <property type="match status" value="1"/>
</dbReference>
<dbReference type="Pfam" id="PF00089">
    <property type="entry name" value="Trypsin"/>
    <property type="match status" value="1"/>
</dbReference>
<dbReference type="GO" id="GO:0006508">
    <property type="term" value="P:proteolysis"/>
    <property type="evidence" value="ECO:0007669"/>
    <property type="project" value="UniProtKB-KW"/>
</dbReference>
<dbReference type="CDD" id="cd00190">
    <property type="entry name" value="Tryp_SPc"/>
    <property type="match status" value="1"/>
</dbReference>
<dbReference type="GO" id="GO:0005634">
    <property type="term" value="C:nucleus"/>
    <property type="evidence" value="ECO:0007669"/>
    <property type="project" value="TreeGrafter"/>
</dbReference>
<dbReference type="Gene3D" id="3.90.640.10">
    <property type="entry name" value="Actin, Chain A, domain 4"/>
    <property type="match status" value="1"/>
</dbReference>
<dbReference type="InterPro" id="IPR043504">
    <property type="entry name" value="Peptidase_S1_PA_chymotrypsin"/>
</dbReference>
<comment type="subcellular location">
    <subcellularLocation>
        <location evidence="1">Secreted</location>
    </subcellularLocation>
</comment>
<name>A0A7T8JWE5_CALRO</name>
<organism evidence="12 13">
    <name type="scientific">Caligus rogercresseyi</name>
    <name type="common">Sea louse</name>
    <dbReference type="NCBI Taxonomy" id="217165"/>
    <lineage>
        <taxon>Eukaryota</taxon>
        <taxon>Metazoa</taxon>
        <taxon>Ecdysozoa</taxon>
        <taxon>Arthropoda</taxon>
        <taxon>Crustacea</taxon>
        <taxon>Multicrustacea</taxon>
        <taxon>Hexanauplia</taxon>
        <taxon>Copepoda</taxon>
        <taxon>Siphonostomatoida</taxon>
        <taxon>Caligidae</taxon>
        <taxon>Caligus</taxon>
    </lineage>
</organism>
<dbReference type="FunFam" id="3.30.30.30:FF:000002">
    <property type="entry name" value="Heat shock 70 kDa protein 4"/>
    <property type="match status" value="1"/>
</dbReference>
<evidence type="ECO:0000256" key="6">
    <source>
        <dbReference type="ARBA" id="ARBA00022840"/>
    </source>
</evidence>
<comment type="similarity">
    <text evidence="2">Belongs to the heat shock protein 70 family.</text>
</comment>